<feature type="region of interest" description="Disordered" evidence="1">
    <location>
        <begin position="234"/>
        <end position="260"/>
    </location>
</feature>
<gene>
    <name evidence="3" type="ORF">B0T25DRAFT_543213</name>
</gene>
<dbReference type="Proteomes" id="UP001275084">
    <property type="component" value="Unassembled WGS sequence"/>
</dbReference>
<name>A0AAJ0HIB2_9PEZI</name>
<protein>
    <recommendedName>
        <fullName evidence="5">Transmembrane protein 42</fullName>
    </recommendedName>
</protein>
<evidence type="ECO:0000256" key="1">
    <source>
        <dbReference type="SAM" id="MobiDB-lite"/>
    </source>
</evidence>
<evidence type="ECO:0000313" key="3">
    <source>
        <dbReference type="EMBL" id="KAK3352954.1"/>
    </source>
</evidence>
<dbReference type="InterPro" id="IPR039632">
    <property type="entry name" value="TMEM42"/>
</dbReference>
<feature type="compositionally biased region" description="Polar residues" evidence="1">
    <location>
        <begin position="12"/>
        <end position="27"/>
    </location>
</feature>
<reference evidence="3" key="1">
    <citation type="journal article" date="2023" name="Mol. Phylogenet. Evol.">
        <title>Genome-scale phylogeny and comparative genomics of the fungal order Sordariales.</title>
        <authorList>
            <person name="Hensen N."/>
            <person name="Bonometti L."/>
            <person name="Westerberg I."/>
            <person name="Brannstrom I.O."/>
            <person name="Guillou S."/>
            <person name="Cros-Aarteil S."/>
            <person name="Calhoun S."/>
            <person name="Haridas S."/>
            <person name="Kuo A."/>
            <person name="Mondo S."/>
            <person name="Pangilinan J."/>
            <person name="Riley R."/>
            <person name="LaButti K."/>
            <person name="Andreopoulos B."/>
            <person name="Lipzen A."/>
            <person name="Chen C."/>
            <person name="Yan M."/>
            <person name="Daum C."/>
            <person name="Ng V."/>
            <person name="Clum A."/>
            <person name="Steindorff A."/>
            <person name="Ohm R.A."/>
            <person name="Martin F."/>
            <person name="Silar P."/>
            <person name="Natvig D.O."/>
            <person name="Lalanne C."/>
            <person name="Gautier V."/>
            <person name="Ament-Velasquez S.L."/>
            <person name="Kruys A."/>
            <person name="Hutchinson M.I."/>
            <person name="Powell A.J."/>
            <person name="Barry K."/>
            <person name="Miller A.N."/>
            <person name="Grigoriev I.V."/>
            <person name="Debuchy R."/>
            <person name="Gladieux P."/>
            <person name="Hiltunen Thoren M."/>
            <person name="Johannesson H."/>
        </authorList>
    </citation>
    <scope>NUCLEOTIDE SEQUENCE</scope>
    <source>
        <strain evidence="3">CBS 955.72</strain>
    </source>
</reference>
<evidence type="ECO:0000313" key="4">
    <source>
        <dbReference type="Proteomes" id="UP001275084"/>
    </source>
</evidence>
<dbReference type="PANTHER" id="PTHR31965">
    <property type="entry name" value="TRANSMEMBRANE PROTEIN 42"/>
    <property type="match status" value="1"/>
</dbReference>
<sequence>MPRLCPADSAKASHSTSGIESSASSLPSHMKKRISPSTKDKAGMSGIEDNRQPLLDSETADEDSPRAEMAPTTWAARNQWILLALASGGCAAFNGVFAKLTTTELTSTFSQALARLFGLSGIESAIEFIVRCIFFGLNLVFNGVMWALFTKALARGDSTTQVSIMNTSSNFFITAVLGFVIFSESLPPLWWLGAAMLVAGNVIIGRKDESVKAGEEVQVGDDYDDDASSVASLAEDGMGTHRPFPLVASRADGVAPEKDDDEDILDLELDEMRPSGQ</sequence>
<keyword evidence="2" id="KW-1133">Transmembrane helix</keyword>
<feature type="transmembrane region" description="Helical" evidence="2">
    <location>
        <begin position="188"/>
        <end position="204"/>
    </location>
</feature>
<keyword evidence="4" id="KW-1185">Reference proteome</keyword>
<organism evidence="3 4">
    <name type="scientific">Lasiosphaeria hispida</name>
    <dbReference type="NCBI Taxonomy" id="260671"/>
    <lineage>
        <taxon>Eukaryota</taxon>
        <taxon>Fungi</taxon>
        <taxon>Dikarya</taxon>
        <taxon>Ascomycota</taxon>
        <taxon>Pezizomycotina</taxon>
        <taxon>Sordariomycetes</taxon>
        <taxon>Sordariomycetidae</taxon>
        <taxon>Sordariales</taxon>
        <taxon>Lasiosphaeriaceae</taxon>
        <taxon>Lasiosphaeria</taxon>
    </lineage>
</organism>
<feature type="transmembrane region" description="Helical" evidence="2">
    <location>
        <begin position="80"/>
        <end position="98"/>
    </location>
</feature>
<keyword evidence="2" id="KW-0812">Transmembrane</keyword>
<accession>A0AAJ0HIB2</accession>
<evidence type="ECO:0000256" key="2">
    <source>
        <dbReference type="SAM" id="Phobius"/>
    </source>
</evidence>
<proteinExistence type="predicted"/>
<comment type="caution">
    <text evidence="3">The sequence shown here is derived from an EMBL/GenBank/DDBJ whole genome shotgun (WGS) entry which is preliminary data.</text>
</comment>
<dbReference type="SUPFAM" id="SSF103481">
    <property type="entry name" value="Multidrug resistance efflux transporter EmrE"/>
    <property type="match status" value="1"/>
</dbReference>
<feature type="region of interest" description="Disordered" evidence="1">
    <location>
        <begin position="1"/>
        <end position="69"/>
    </location>
</feature>
<dbReference type="EMBL" id="JAUIQD010000004">
    <property type="protein sequence ID" value="KAK3352954.1"/>
    <property type="molecule type" value="Genomic_DNA"/>
</dbReference>
<dbReference type="AlphaFoldDB" id="A0AAJ0HIB2"/>
<feature type="transmembrane region" description="Helical" evidence="2">
    <location>
        <begin position="128"/>
        <end position="150"/>
    </location>
</feature>
<keyword evidence="2" id="KW-0472">Membrane</keyword>
<feature type="transmembrane region" description="Helical" evidence="2">
    <location>
        <begin position="162"/>
        <end position="182"/>
    </location>
</feature>
<evidence type="ECO:0008006" key="5">
    <source>
        <dbReference type="Google" id="ProtNLM"/>
    </source>
</evidence>
<dbReference type="InterPro" id="IPR037185">
    <property type="entry name" value="EmrE-like"/>
</dbReference>
<reference evidence="3" key="2">
    <citation type="submission" date="2023-06" db="EMBL/GenBank/DDBJ databases">
        <authorList>
            <consortium name="Lawrence Berkeley National Laboratory"/>
            <person name="Haridas S."/>
            <person name="Hensen N."/>
            <person name="Bonometti L."/>
            <person name="Westerberg I."/>
            <person name="Brannstrom I.O."/>
            <person name="Guillou S."/>
            <person name="Cros-Aarteil S."/>
            <person name="Calhoun S."/>
            <person name="Kuo A."/>
            <person name="Mondo S."/>
            <person name="Pangilinan J."/>
            <person name="Riley R."/>
            <person name="Labutti K."/>
            <person name="Andreopoulos B."/>
            <person name="Lipzen A."/>
            <person name="Chen C."/>
            <person name="Yanf M."/>
            <person name="Daum C."/>
            <person name="Ng V."/>
            <person name="Clum A."/>
            <person name="Steindorff A."/>
            <person name="Ohm R."/>
            <person name="Martin F."/>
            <person name="Silar P."/>
            <person name="Natvig D."/>
            <person name="Lalanne C."/>
            <person name="Gautier V."/>
            <person name="Ament-Velasquez S.L."/>
            <person name="Kruys A."/>
            <person name="Hutchinson M.I."/>
            <person name="Powell A.J."/>
            <person name="Barry K."/>
            <person name="Miller A.N."/>
            <person name="Grigoriev I.V."/>
            <person name="Debuchy R."/>
            <person name="Gladieux P."/>
            <person name="Thoren M.H."/>
            <person name="Johannesson H."/>
        </authorList>
    </citation>
    <scope>NUCLEOTIDE SEQUENCE</scope>
    <source>
        <strain evidence="3">CBS 955.72</strain>
    </source>
</reference>
<dbReference type="PANTHER" id="PTHR31965:SF1">
    <property type="entry name" value="TRANSMEMBRANE PROTEIN 42"/>
    <property type="match status" value="1"/>
</dbReference>